<sequence length="276" mass="28303">MIGAMYSAISGLKEHQVMLDVTANNLANVNTIGYKASRATFKDQLAQNFAGGAASGATSGGQNPQQVGLGVALSSVDNLITAGNLQTTGNPLDCAVSGEGWFRVAPGVPPAMPAAGSVEYTRAGNFTRNDQGYLVTSEGYYVMGRDFTSNTDQYIQIPAGATGTAIAGDGTVSYIPTGGGARVTASTISLAKFPNENGLVRASGNRWQVDPSSGAETVGQPGGTYGSTIGGTLEASNVDLANEFTAMIVAQRGLEANSRVISASDEILQTLVNLKH</sequence>
<dbReference type="InterPro" id="IPR001444">
    <property type="entry name" value="Flag_bb_rod_N"/>
</dbReference>
<comment type="function">
    <text evidence="4">A flexible structure which links the flagellar filament to the drive apparatus in the basal body.</text>
</comment>
<evidence type="ECO:0000256" key="1">
    <source>
        <dbReference type="ARBA" id="ARBA00004117"/>
    </source>
</evidence>
<feature type="domain" description="Flagellar basal-body/hook protein C-terminal" evidence="6">
    <location>
        <begin position="231"/>
        <end position="274"/>
    </location>
</feature>
<dbReference type="PANTHER" id="PTHR30435:SF1">
    <property type="entry name" value="FLAGELLAR HOOK PROTEIN FLGE"/>
    <property type="match status" value="1"/>
</dbReference>
<dbReference type="PANTHER" id="PTHR30435">
    <property type="entry name" value="FLAGELLAR PROTEIN"/>
    <property type="match status" value="1"/>
</dbReference>
<evidence type="ECO:0000256" key="2">
    <source>
        <dbReference type="ARBA" id="ARBA00009677"/>
    </source>
</evidence>
<evidence type="ECO:0000256" key="3">
    <source>
        <dbReference type="ARBA" id="ARBA00023143"/>
    </source>
</evidence>
<evidence type="ECO:0000256" key="4">
    <source>
        <dbReference type="RuleBase" id="RU362116"/>
    </source>
</evidence>
<comment type="similarity">
    <text evidence="2 4">Belongs to the flagella basal body rod proteins family.</text>
</comment>
<dbReference type="Pfam" id="PF00460">
    <property type="entry name" value="Flg_bb_rod"/>
    <property type="match status" value="1"/>
</dbReference>
<dbReference type="InterPro" id="IPR010930">
    <property type="entry name" value="Flg_bb/hook_C_dom"/>
</dbReference>
<proteinExistence type="inferred from homology"/>
<evidence type="ECO:0000259" key="7">
    <source>
        <dbReference type="Pfam" id="PF22692"/>
    </source>
</evidence>
<comment type="subcellular location">
    <subcellularLocation>
        <location evidence="1 4">Bacterial flagellum basal body</location>
    </subcellularLocation>
</comment>
<dbReference type="Pfam" id="PF22692">
    <property type="entry name" value="LlgE_F_G_D1"/>
    <property type="match status" value="1"/>
</dbReference>
<dbReference type="NCBIfam" id="TIGR03506">
    <property type="entry name" value="FlgEFG_subfam"/>
    <property type="match status" value="2"/>
</dbReference>
<keyword evidence="3 4" id="KW-0975">Bacterial flagellum</keyword>
<dbReference type="SUPFAM" id="SSF117143">
    <property type="entry name" value="Flagellar hook protein flgE"/>
    <property type="match status" value="1"/>
</dbReference>
<dbReference type="PROSITE" id="PS00588">
    <property type="entry name" value="FLAGELLA_BB_ROD"/>
    <property type="match status" value="1"/>
</dbReference>
<accession>A0ABY5DSU5</accession>
<feature type="domain" description="Flagellar hook protein FlgE/F/G-like D1" evidence="7">
    <location>
        <begin position="95"/>
        <end position="174"/>
    </location>
</feature>
<keyword evidence="9" id="KW-1185">Reference proteome</keyword>
<organism evidence="8 9">
    <name type="scientific">Paraconexibacter antarcticus</name>
    <dbReference type="NCBI Taxonomy" id="2949664"/>
    <lineage>
        <taxon>Bacteria</taxon>
        <taxon>Bacillati</taxon>
        <taxon>Actinomycetota</taxon>
        <taxon>Thermoleophilia</taxon>
        <taxon>Solirubrobacterales</taxon>
        <taxon>Paraconexibacteraceae</taxon>
        <taxon>Paraconexibacter</taxon>
    </lineage>
</organism>
<keyword evidence="8" id="KW-0969">Cilium</keyword>
<gene>
    <name evidence="8" type="ORF">NBH00_00320</name>
</gene>
<feature type="domain" description="Flagellar basal body rod protein N-terminal" evidence="5">
    <location>
        <begin position="5"/>
        <end position="35"/>
    </location>
</feature>
<evidence type="ECO:0000313" key="9">
    <source>
        <dbReference type="Proteomes" id="UP001056035"/>
    </source>
</evidence>
<evidence type="ECO:0000259" key="6">
    <source>
        <dbReference type="Pfam" id="PF06429"/>
    </source>
</evidence>
<protein>
    <recommendedName>
        <fullName evidence="4">Flagellar hook protein FlgE</fullName>
    </recommendedName>
</protein>
<dbReference type="EMBL" id="CP098502">
    <property type="protein sequence ID" value="UTI64669.1"/>
    <property type="molecule type" value="Genomic_DNA"/>
</dbReference>
<name>A0ABY5DSU5_9ACTN</name>
<dbReference type="Pfam" id="PF06429">
    <property type="entry name" value="Flg_bbr_C"/>
    <property type="match status" value="1"/>
</dbReference>
<evidence type="ECO:0000313" key="8">
    <source>
        <dbReference type="EMBL" id="UTI64669.1"/>
    </source>
</evidence>
<evidence type="ECO:0000259" key="5">
    <source>
        <dbReference type="Pfam" id="PF00460"/>
    </source>
</evidence>
<dbReference type="InterPro" id="IPR037925">
    <property type="entry name" value="FlgE/F/G-like"/>
</dbReference>
<dbReference type="InterPro" id="IPR020013">
    <property type="entry name" value="Flagellar_FlgE/F/G"/>
</dbReference>
<keyword evidence="8" id="KW-0282">Flagellum</keyword>
<reference evidence="8 9" key="1">
    <citation type="submission" date="2022-06" db="EMBL/GenBank/DDBJ databases">
        <title>Paraconexibacter antarcticus.</title>
        <authorList>
            <person name="Kim C.S."/>
        </authorList>
    </citation>
    <scope>NUCLEOTIDE SEQUENCE [LARGE SCALE GENOMIC DNA]</scope>
    <source>
        <strain evidence="8 9">02-257</strain>
    </source>
</reference>
<keyword evidence="8" id="KW-0966">Cell projection</keyword>
<dbReference type="InterPro" id="IPR019776">
    <property type="entry name" value="Flagellar_basal_body_rod_CS"/>
</dbReference>
<dbReference type="RefSeq" id="WP_254571368.1">
    <property type="nucleotide sequence ID" value="NZ_CP098502.1"/>
</dbReference>
<dbReference type="Proteomes" id="UP001056035">
    <property type="component" value="Chromosome"/>
</dbReference>
<dbReference type="InterPro" id="IPR053967">
    <property type="entry name" value="LlgE_F_G-like_D1"/>
</dbReference>